<sequence length="230" mass="23951">MAGQRGRGVRNVRGWWLVLPVAALLVSGCTGGSGAGAESGSGSGSATGKPSAGASASAGVSPGPSASAGAYDPATYAPQVRTYAKKAGVSAQLLMAVLYNEDYKPHDPAFERSWQKYKPDAAFGIANMHRAAFDQTKRGRPFAARKWEELPDDRALAVEAAAWYLHDMSAQLPAHWAGGYSRDELMALGYNAGGGNMAAFARGAKPGSQASDYLTRLRDNWKKAGAAVAG</sequence>
<dbReference type="EMBL" id="CP032698">
    <property type="protein sequence ID" value="AYG81869.1"/>
    <property type="molecule type" value="Genomic_DNA"/>
</dbReference>
<keyword evidence="3" id="KW-1185">Reference proteome</keyword>
<dbReference type="KEGG" id="shun:DWB77_04036"/>
<evidence type="ECO:0000256" key="1">
    <source>
        <dbReference type="SAM" id="MobiDB-lite"/>
    </source>
</evidence>
<dbReference type="PROSITE" id="PS51257">
    <property type="entry name" value="PROKAR_LIPOPROTEIN"/>
    <property type="match status" value="1"/>
</dbReference>
<dbReference type="SUPFAM" id="SSF53955">
    <property type="entry name" value="Lysozyme-like"/>
    <property type="match status" value="1"/>
</dbReference>
<dbReference type="InterPro" id="IPR023346">
    <property type="entry name" value="Lysozyme-like_dom_sf"/>
</dbReference>
<evidence type="ECO:0000313" key="2">
    <source>
        <dbReference type="EMBL" id="AYG81869.1"/>
    </source>
</evidence>
<accession>A0A387HEF5</accession>
<organism evidence="2 3">
    <name type="scientific">Streptomyces hundungensis</name>
    <dbReference type="NCBI Taxonomy" id="1077946"/>
    <lineage>
        <taxon>Bacteria</taxon>
        <taxon>Bacillati</taxon>
        <taxon>Actinomycetota</taxon>
        <taxon>Actinomycetes</taxon>
        <taxon>Kitasatosporales</taxon>
        <taxon>Streptomycetaceae</taxon>
        <taxon>Streptomyces</taxon>
    </lineage>
</organism>
<dbReference type="AlphaFoldDB" id="A0A387HEF5"/>
<proteinExistence type="predicted"/>
<feature type="compositionally biased region" description="Gly residues" evidence="1">
    <location>
        <begin position="35"/>
        <end position="45"/>
    </location>
</feature>
<gene>
    <name evidence="2" type="ORF">DWB77_04036</name>
</gene>
<dbReference type="Proteomes" id="UP000271554">
    <property type="component" value="Chromosome"/>
</dbReference>
<dbReference type="Gene3D" id="1.10.530.10">
    <property type="match status" value="1"/>
</dbReference>
<reference evidence="2 3" key="1">
    <citation type="submission" date="2018-10" db="EMBL/GenBank/DDBJ databases">
        <title>Relationship between Morphology and Antimicrobial Activity in Streptomyces.</title>
        <authorList>
            <person name="Kang H.J."/>
            <person name="Kim S.B."/>
        </authorList>
    </citation>
    <scope>NUCLEOTIDE SEQUENCE [LARGE SCALE GENOMIC DNA]</scope>
    <source>
        <strain evidence="2 3">BH38</strain>
    </source>
</reference>
<dbReference type="OrthoDB" id="4498040at2"/>
<evidence type="ECO:0000313" key="3">
    <source>
        <dbReference type="Proteomes" id="UP000271554"/>
    </source>
</evidence>
<feature type="compositionally biased region" description="Low complexity" evidence="1">
    <location>
        <begin position="46"/>
        <end position="68"/>
    </location>
</feature>
<protein>
    <recommendedName>
        <fullName evidence="4">Transglycosylase SLT domain-containing protein</fullName>
    </recommendedName>
</protein>
<name>A0A387HEF5_9ACTN</name>
<evidence type="ECO:0008006" key="4">
    <source>
        <dbReference type="Google" id="ProtNLM"/>
    </source>
</evidence>
<feature type="region of interest" description="Disordered" evidence="1">
    <location>
        <begin position="35"/>
        <end position="68"/>
    </location>
</feature>